<proteinExistence type="predicted"/>
<dbReference type="InterPro" id="IPR027417">
    <property type="entry name" value="P-loop_NTPase"/>
</dbReference>
<dbReference type="Gene3D" id="3.40.50.300">
    <property type="entry name" value="P-loop containing nucleotide triphosphate hydrolases"/>
    <property type="match status" value="1"/>
</dbReference>
<reference evidence="3" key="1">
    <citation type="submission" date="2016-11" db="EMBL/GenBank/DDBJ databases">
        <authorList>
            <person name="Varghese N."/>
            <person name="Submissions S."/>
        </authorList>
    </citation>
    <scope>NUCLEOTIDE SEQUENCE [LARGE SCALE GENOMIC DNA]</scope>
    <source>
        <strain evidence="3">DSM 9756</strain>
    </source>
</reference>
<dbReference type="RefSeq" id="WP_178372040.1">
    <property type="nucleotide sequence ID" value="NZ_FQVB01000056.1"/>
</dbReference>
<dbReference type="InterPro" id="IPR002611">
    <property type="entry name" value="IstB_ATP-bd"/>
</dbReference>
<keyword evidence="3" id="KW-1185">Reference proteome</keyword>
<dbReference type="Proteomes" id="UP000184076">
    <property type="component" value="Unassembled WGS sequence"/>
</dbReference>
<dbReference type="STRING" id="1121391.SAMN02745206_03607"/>
<dbReference type="PANTHER" id="PTHR30050">
    <property type="entry name" value="CHROMOSOMAL REPLICATION INITIATOR PROTEIN DNAA"/>
    <property type="match status" value="1"/>
</dbReference>
<sequence length="157" mass="18096">MRPGALVELEANLKALNLSRVARNLEVLLRQAKEAGIGCEEFLLELTHAELQARAESRLNRRIKEAKFPLLKPLESFDFEAVPDLDMRLFRQLVEGEYIHERRNVIFLGRSGTGKTHMATALGMEACRKNYRTRFVTCYGLVNELVEARQERLLQRL</sequence>
<name>A0A1M5IJA1_9BACT</name>
<accession>A0A1M5IJA1</accession>
<feature type="non-terminal residue" evidence="2">
    <location>
        <position position="157"/>
    </location>
</feature>
<organism evidence="2 3">
    <name type="scientific">Desulfacinum infernum DSM 9756</name>
    <dbReference type="NCBI Taxonomy" id="1121391"/>
    <lineage>
        <taxon>Bacteria</taxon>
        <taxon>Pseudomonadati</taxon>
        <taxon>Thermodesulfobacteriota</taxon>
        <taxon>Syntrophobacteria</taxon>
        <taxon>Syntrophobacterales</taxon>
        <taxon>Syntrophobacteraceae</taxon>
        <taxon>Desulfacinum</taxon>
    </lineage>
</organism>
<dbReference type="PANTHER" id="PTHR30050:SF4">
    <property type="entry name" value="ATP-BINDING PROTEIN RV3427C IN INSERTION SEQUENCE-RELATED"/>
    <property type="match status" value="1"/>
</dbReference>
<evidence type="ECO:0000313" key="2">
    <source>
        <dbReference type="EMBL" id="SHG27863.1"/>
    </source>
</evidence>
<gene>
    <name evidence="2" type="ORF">SAMN02745206_03607</name>
</gene>
<dbReference type="AlphaFoldDB" id="A0A1M5IJA1"/>
<dbReference type="GO" id="GO:0006260">
    <property type="term" value="P:DNA replication"/>
    <property type="evidence" value="ECO:0007669"/>
    <property type="project" value="TreeGrafter"/>
</dbReference>
<evidence type="ECO:0000259" key="1">
    <source>
        <dbReference type="Pfam" id="PF01695"/>
    </source>
</evidence>
<dbReference type="Pfam" id="PF01695">
    <property type="entry name" value="IstB_IS21"/>
    <property type="match status" value="1"/>
</dbReference>
<dbReference type="EMBL" id="FQVB01000056">
    <property type="protein sequence ID" value="SHG27863.1"/>
    <property type="molecule type" value="Genomic_DNA"/>
</dbReference>
<evidence type="ECO:0000313" key="3">
    <source>
        <dbReference type="Proteomes" id="UP000184076"/>
    </source>
</evidence>
<feature type="domain" description="IstB-like ATP-binding" evidence="1">
    <location>
        <begin position="11"/>
        <end position="151"/>
    </location>
</feature>
<dbReference type="GO" id="GO:0005524">
    <property type="term" value="F:ATP binding"/>
    <property type="evidence" value="ECO:0007669"/>
    <property type="project" value="InterPro"/>
</dbReference>
<dbReference type="SUPFAM" id="SSF52540">
    <property type="entry name" value="P-loop containing nucleoside triphosphate hydrolases"/>
    <property type="match status" value="1"/>
</dbReference>
<protein>
    <submittedName>
        <fullName evidence="2">IstB-like ATP binding protein</fullName>
    </submittedName>
</protein>